<proteinExistence type="predicted"/>
<dbReference type="WBParaSite" id="L893_g28298.t1">
    <property type="protein sequence ID" value="L893_g28298.t1"/>
    <property type="gene ID" value="L893_g28298"/>
</dbReference>
<name>A0A1I7ZNU7_9BILA</name>
<reference evidence="2" key="1">
    <citation type="submission" date="2016-11" db="UniProtKB">
        <authorList>
            <consortium name="WormBaseParasite"/>
        </authorList>
    </citation>
    <scope>IDENTIFICATION</scope>
</reference>
<organism evidence="1 2">
    <name type="scientific">Steinernema glaseri</name>
    <dbReference type="NCBI Taxonomy" id="37863"/>
    <lineage>
        <taxon>Eukaryota</taxon>
        <taxon>Metazoa</taxon>
        <taxon>Ecdysozoa</taxon>
        <taxon>Nematoda</taxon>
        <taxon>Chromadorea</taxon>
        <taxon>Rhabditida</taxon>
        <taxon>Tylenchina</taxon>
        <taxon>Panagrolaimomorpha</taxon>
        <taxon>Strongyloidoidea</taxon>
        <taxon>Steinernematidae</taxon>
        <taxon>Steinernema</taxon>
    </lineage>
</organism>
<accession>A0A1I7ZNU7</accession>
<dbReference type="Proteomes" id="UP000095287">
    <property type="component" value="Unplaced"/>
</dbReference>
<keyword evidence="1" id="KW-1185">Reference proteome</keyword>
<evidence type="ECO:0000313" key="2">
    <source>
        <dbReference type="WBParaSite" id="L893_g28298.t1"/>
    </source>
</evidence>
<evidence type="ECO:0000313" key="1">
    <source>
        <dbReference type="Proteomes" id="UP000095287"/>
    </source>
</evidence>
<dbReference type="AlphaFoldDB" id="A0A1I7ZNU7"/>
<sequence>MMFQGCYLLDAIVENDAFTSSEGASLRSKVGGRSLEEAGRPFLPMDKEGGSGAALSRSQTLIVRMLLKLKSPFLQYKPRDPWIRSSLQPSPLVMQRPAFQAKYYQGMLLVGRARRTSAVIRPRIIEGCYLLDAIVWNDASACSEGTSLRSKVGGRSLEEARRPFLPMDKEGRSGAALSRSQPFESLLKSLHLQSHLLLAG</sequence>
<protein>
    <submittedName>
        <fullName evidence="2">Uncharacterized protein</fullName>
    </submittedName>
</protein>